<dbReference type="InterPro" id="IPR036291">
    <property type="entry name" value="NAD(P)-bd_dom_sf"/>
</dbReference>
<dbReference type="PROSITE" id="PS51318">
    <property type="entry name" value="TAT"/>
    <property type="match status" value="1"/>
</dbReference>
<dbReference type="AlphaFoldDB" id="A0A381UT47"/>
<feature type="domain" description="Gfo/Idh/MocA-like oxidoreductase N-terminal" evidence="1">
    <location>
        <begin position="96"/>
        <end position="171"/>
    </location>
</feature>
<gene>
    <name evidence="3" type="ORF">METZ01_LOCUS84170</name>
</gene>
<dbReference type="EMBL" id="UINC01007083">
    <property type="protein sequence ID" value="SVA31316.1"/>
    <property type="molecule type" value="Genomic_DNA"/>
</dbReference>
<dbReference type="InterPro" id="IPR006311">
    <property type="entry name" value="TAT_signal"/>
</dbReference>
<dbReference type="InterPro" id="IPR050463">
    <property type="entry name" value="Gfo/Idh/MocA_oxidrdct_glycsds"/>
</dbReference>
<evidence type="ECO:0008006" key="4">
    <source>
        <dbReference type="Google" id="ProtNLM"/>
    </source>
</evidence>
<evidence type="ECO:0000259" key="1">
    <source>
        <dbReference type="Pfam" id="PF01408"/>
    </source>
</evidence>
<sequence>MKLNRRKFLKETTLASAGIVTAIGSLYASPNKLSAKSYSRIIGANDRLNFAFQGLGRRIPGLLRSTLKLKNVDVIYFCDVMDKQIINANKQLNKLAGYSAESEKDIHNIFDDKNIDAIIMATPDHWHAYGACKAMEANKHVYLEKPCSHNMMESELIVNHQKYFKKVVQMGNQQRSSTHTNSIIKKIHDGIIGNAYNAVAFYNNNRGRVPNQVPMSPPKGLDWNLFQGPAPRRNYTHDTWDYNWRWYGWDYGTGEAGNNATHELDIARWALDVNYPISVNVFADKNHFLDDGWTMYDNMEAKFKFSKNKSINWNGRSRNAFGKNRDGGRGTIIYGTEGSVFVNRKEYILYDIKGNVIDNVKSNDNESGIALGGGGDMTTRHMQNFVDSIRHGDTLNSPIDDAVISQSLVHYANISYRSDRSFNIDEKSGKIKDTKAKKFWSRSYESGWKVEKK</sequence>
<dbReference type="Pfam" id="PF01408">
    <property type="entry name" value="GFO_IDH_MocA"/>
    <property type="match status" value="1"/>
</dbReference>
<dbReference type="Pfam" id="PF19051">
    <property type="entry name" value="GFO_IDH_MocA_C2"/>
    <property type="match status" value="1"/>
</dbReference>
<evidence type="ECO:0000259" key="2">
    <source>
        <dbReference type="Pfam" id="PF19051"/>
    </source>
</evidence>
<dbReference type="PANTHER" id="PTHR43818">
    <property type="entry name" value="BCDNA.GH03377"/>
    <property type="match status" value="1"/>
</dbReference>
<dbReference type="Gene3D" id="3.40.50.720">
    <property type="entry name" value="NAD(P)-binding Rossmann-like Domain"/>
    <property type="match status" value="1"/>
</dbReference>
<evidence type="ECO:0000313" key="3">
    <source>
        <dbReference type="EMBL" id="SVA31316.1"/>
    </source>
</evidence>
<dbReference type="InterPro" id="IPR000683">
    <property type="entry name" value="Gfo/Idh/MocA-like_OxRdtase_N"/>
</dbReference>
<accession>A0A381UT47</accession>
<protein>
    <recommendedName>
        <fullName evidence="4">Gfo/Idh/MocA-like oxidoreductase N-terminal domain-containing protein</fullName>
    </recommendedName>
</protein>
<dbReference type="SUPFAM" id="SSF55347">
    <property type="entry name" value="Glyceraldehyde-3-phosphate dehydrogenase-like, C-terminal domain"/>
    <property type="match status" value="1"/>
</dbReference>
<feature type="domain" description="Gfo/Idh/MocA-like oxidoreductase bacterial type C-terminal" evidence="2">
    <location>
        <begin position="213"/>
        <end position="449"/>
    </location>
</feature>
<reference evidence="3" key="1">
    <citation type="submission" date="2018-05" db="EMBL/GenBank/DDBJ databases">
        <authorList>
            <person name="Lanie J.A."/>
            <person name="Ng W.-L."/>
            <person name="Kazmierczak K.M."/>
            <person name="Andrzejewski T.M."/>
            <person name="Davidsen T.M."/>
            <person name="Wayne K.J."/>
            <person name="Tettelin H."/>
            <person name="Glass J.I."/>
            <person name="Rusch D."/>
            <person name="Podicherti R."/>
            <person name="Tsui H.-C.T."/>
            <person name="Winkler M.E."/>
        </authorList>
    </citation>
    <scope>NUCLEOTIDE SEQUENCE</scope>
</reference>
<dbReference type="SUPFAM" id="SSF51735">
    <property type="entry name" value="NAD(P)-binding Rossmann-fold domains"/>
    <property type="match status" value="1"/>
</dbReference>
<dbReference type="InterPro" id="IPR043906">
    <property type="entry name" value="Gfo/Idh/MocA_OxRdtase_bact_C"/>
</dbReference>
<dbReference type="Gene3D" id="3.30.360.10">
    <property type="entry name" value="Dihydrodipicolinate Reductase, domain 2"/>
    <property type="match status" value="1"/>
</dbReference>
<dbReference type="PANTHER" id="PTHR43818:SF5">
    <property type="entry name" value="OXIDOREDUCTASE FAMILY PROTEIN"/>
    <property type="match status" value="1"/>
</dbReference>
<dbReference type="GO" id="GO:0000166">
    <property type="term" value="F:nucleotide binding"/>
    <property type="evidence" value="ECO:0007669"/>
    <property type="project" value="InterPro"/>
</dbReference>
<organism evidence="3">
    <name type="scientific">marine metagenome</name>
    <dbReference type="NCBI Taxonomy" id="408172"/>
    <lineage>
        <taxon>unclassified sequences</taxon>
        <taxon>metagenomes</taxon>
        <taxon>ecological metagenomes</taxon>
    </lineage>
</organism>
<proteinExistence type="predicted"/>
<name>A0A381UT47_9ZZZZ</name>